<dbReference type="EMBL" id="WNLA01000007">
    <property type="protein sequence ID" value="MTW03065.1"/>
    <property type="molecule type" value="Genomic_DNA"/>
</dbReference>
<reference evidence="2 3" key="1">
    <citation type="submission" date="2019-11" db="EMBL/GenBank/DDBJ databases">
        <title>Type strains purchased from KCTC, JCM and DSMZ.</title>
        <authorList>
            <person name="Lu H."/>
        </authorList>
    </citation>
    <scope>NUCLEOTIDE SEQUENCE [LARGE SCALE GENOMIC DNA]</scope>
    <source>
        <strain evidence="2 3">KCTC 42409</strain>
    </source>
</reference>
<dbReference type="OrthoDB" id="8780806at2"/>
<evidence type="ECO:0000256" key="1">
    <source>
        <dbReference type="SAM" id="MobiDB-lite"/>
    </source>
</evidence>
<feature type="compositionally biased region" description="Pro residues" evidence="1">
    <location>
        <begin position="125"/>
        <end position="140"/>
    </location>
</feature>
<dbReference type="RefSeq" id="WP_155439444.1">
    <property type="nucleotide sequence ID" value="NZ_WNLA01000007.1"/>
</dbReference>
<protein>
    <submittedName>
        <fullName evidence="2">Uncharacterized protein</fullName>
    </submittedName>
</protein>
<gene>
    <name evidence="2" type="ORF">GM668_13315</name>
</gene>
<comment type="caution">
    <text evidence="2">The sequence shown here is derived from an EMBL/GenBank/DDBJ whole genome shotgun (WGS) entry which is preliminary data.</text>
</comment>
<dbReference type="AlphaFoldDB" id="A0A6L6Q0A6"/>
<accession>A0A6L6Q0A6</accession>
<evidence type="ECO:0000313" key="2">
    <source>
        <dbReference type="EMBL" id="MTW03065.1"/>
    </source>
</evidence>
<proteinExistence type="predicted"/>
<organism evidence="2 3">
    <name type="scientific">Pseudoduganella ginsengisoli</name>
    <dbReference type="NCBI Taxonomy" id="1462440"/>
    <lineage>
        <taxon>Bacteria</taxon>
        <taxon>Pseudomonadati</taxon>
        <taxon>Pseudomonadota</taxon>
        <taxon>Betaproteobacteria</taxon>
        <taxon>Burkholderiales</taxon>
        <taxon>Oxalobacteraceae</taxon>
        <taxon>Telluria group</taxon>
        <taxon>Pseudoduganella</taxon>
    </lineage>
</organism>
<feature type="region of interest" description="Disordered" evidence="1">
    <location>
        <begin position="118"/>
        <end position="148"/>
    </location>
</feature>
<keyword evidence="3" id="KW-1185">Reference proteome</keyword>
<evidence type="ECO:0000313" key="3">
    <source>
        <dbReference type="Proteomes" id="UP000484015"/>
    </source>
</evidence>
<sequence>MAFDFGNLLPQYVGGLAAADPAQAERDFGTVAQHAPSSAMAQGITEALRSDQTPPFAQMVSQLFGRSDPTQRAGMLNQLLSHVSPAMLASLAGTIGNFLSQGSQPQVTPQQANAIIPAQLSALSVPPPPQSPAPPRPDATPSPHATRL</sequence>
<name>A0A6L6Q0A6_9BURK</name>
<dbReference type="Proteomes" id="UP000484015">
    <property type="component" value="Unassembled WGS sequence"/>
</dbReference>